<protein>
    <submittedName>
        <fullName evidence="2 3">Uncharacterized protein</fullName>
    </submittedName>
</protein>
<keyword evidence="4" id="KW-1185">Reference proteome</keyword>
<dbReference type="VEuPathDB" id="FungiDB:PTTG_27322"/>
<evidence type="ECO:0000313" key="3">
    <source>
        <dbReference type="EnsemblFungi" id="PTTG_27322-t43_1-p1"/>
    </source>
</evidence>
<organism evidence="2">
    <name type="scientific">Puccinia triticina (isolate 1-1 / race 1 (BBBD))</name>
    <name type="common">Brown leaf rust fungus</name>
    <dbReference type="NCBI Taxonomy" id="630390"/>
    <lineage>
        <taxon>Eukaryota</taxon>
        <taxon>Fungi</taxon>
        <taxon>Dikarya</taxon>
        <taxon>Basidiomycota</taxon>
        <taxon>Pucciniomycotina</taxon>
        <taxon>Pucciniomycetes</taxon>
        <taxon>Pucciniales</taxon>
        <taxon>Pucciniaceae</taxon>
        <taxon>Puccinia</taxon>
    </lineage>
</organism>
<name>A0A180GLM4_PUCT1</name>
<reference evidence="2" key="2">
    <citation type="submission" date="2016-05" db="EMBL/GenBank/DDBJ databases">
        <title>Comparative analysis highlights variable genome content of wheat rusts and divergence of the mating loci.</title>
        <authorList>
            <person name="Cuomo C.A."/>
            <person name="Bakkeren G."/>
            <person name="Szabo L."/>
            <person name="Khalil H."/>
            <person name="Joly D."/>
            <person name="Goldberg J."/>
            <person name="Young S."/>
            <person name="Zeng Q."/>
            <person name="Fellers J."/>
        </authorList>
    </citation>
    <scope>NUCLEOTIDE SEQUENCE [LARGE SCALE GENOMIC DNA]</scope>
    <source>
        <strain evidence="2">1-1 BBBD Race 1</strain>
    </source>
</reference>
<dbReference type="EnsemblFungi" id="PTTG_27322-t43_1">
    <property type="protein sequence ID" value="PTTG_27322-t43_1-p1"/>
    <property type="gene ID" value="PTTG_27322"/>
</dbReference>
<gene>
    <name evidence="2" type="ORF">PTTG_27322</name>
</gene>
<dbReference type="Proteomes" id="UP000005240">
    <property type="component" value="Unassembled WGS sequence"/>
</dbReference>
<dbReference type="AlphaFoldDB" id="A0A180GLM4"/>
<reference evidence="3 4" key="3">
    <citation type="journal article" date="2017" name="G3 (Bethesda)">
        <title>Comparative analysis highlights variable genome content of wheat rusts and divergence of the mating loci.</title>
        <authorList>
            <person name="Cuomo C.A."/>
            <person name="Bakkeren G."/>
            <person name="Khalil H.B."/>
            <person name="Panwar V."/>
            <person name="Joly D."/>
            <person name="Linning R."/>
            <person name="Sakthikumar S."/>
            <person name="Song X."/>
            <person name="Adiconis X."/>
            <person name="Fan L."/>
            <person name="Goldberg J.M."/>
            <person name="Levin J.Z."/>
            <person name="Young S."/>
            <person name="Zeng Q."/>
            <person name="Anikster Y."/>
            <person name="Bruce M."/>
            <person name="Wang M."/>
            <person name="Yin C."/>
            <person name="McCallum B."/>
            <person name="Szabo L.J."/>
            <person name="Hulbert S."/>
            <person name="Chen X."/>
            <person name="Fellers J.P."/>
        </authorList>
    </citation>
    <scope>NUCLEOTIDE SEQUENCE</scope>
    <source>
        <strain evidence="4">Isolate 1-1 / race 1 (BBBD)</strain>
        <strain evidence="3">isolate 1-1 / race 1 (BBBD)</strain>
    </source>
</reference>
<evidence type="ECO:0000313" key="2">
    <source>
        <dbReference type="EMBL" id="OAV93379.1"/>
    </source>
</evidence>
<evidence type="ECO:0000256" key="1">
    <source>
        <dbReference type="SAM" id="MobiDB-lite"/>
    </source>
</evidence>
<feature type="region of interest" description="Disordered" evidence="1">
    <location>
        <begin position="112"/>
        <end position="138"/>
    </location>
</feature>
<accession>A0A180GLM4</accession>
<dbReference type="EMBL" id="ADAS02000051">
    <property type="protein sequence ID" value="OAV93379.1"/>
    <property type="molecule type" value="Genomic_DNA"/>
</dbReference>
<proteinExistence type="predicted"/>
<evidence type="ECO:0000313" key="4">
    <source>
        <dbReference type="Proteomes" id="UP000005240"/>
    </source>
</evidence>
<sequence>MRIACGTGVRPARKLRRVIARNTISGIPTICTFTLEPRQVLAPTRNPHRRTRSSTPKLHPISNDFTLHSHSFCQLILNSHLYLIPKPNDQRTLNPLPRHKDDRGSLQLLTSSTNLDQTRAKKVKKEQIRPRPTVPPPQASTNVLLLVTLLRKLGANFLS</sequence>
<reference evidence="3" key="4">
    <citation type="submission" date="2025-05" db="UniProtKB">
        <authorList>
            <consortium name="EnsemblFungi"/>
        </authorList>
    </citation>
    <scope>IDENTIFICATION</scope>
    <source>
        <strain evidence="3">isolate 1-1 / race 1 (BBBD)</strain>
    </source>
</reference>
<reference evidence="2" key="1">
    <citation type="submission" date="2009-11" db="EMBL/GenBank/DDBJ databases">
        <authorList>
            <consortium name="The Broad Institute Genome Sequencing Platform"/>
            <person name="Ward D."/>
            <person name="Feldgarden M."/>
            <person name="Earl A."/>
            <person name="Young S.K."/>
            <person name="Zeng Q."/>
            <person name="Koehrsen M."/>
            <person name="Alvarado L."/>
            <person name="Berlin A."/>
            <person name="Bochicchio J."/>
            <person name="Borenstein D."/>
            <person name="Chapman S.B."/>
            <person name="Chen Z."/>
            <person name="Engels R."/>
            <person name="Freedman E."/>
            <person name="Gellesch M."/>
            <person name="Goldberg J."/>
            <person name="Griggs A."/>
            <person name="Gujja S."/>
            <person name="Heilman E."/>
            <person name="Heiman D."/>
            <person name="Hepburn T."/>
            <person name="Howarth C."/>
            <person name="Jen D."/>
            <person name="Larson L."/>
            <person name="Lewis B."/>
            <person name="Mehta T."/>
            <person name="Park D."/>
            <person name="Pearson M."/>
            <person name="Roberts A."/>
            <person name="Saif S."/>
            <person name="Shea T."/>
            <person name="Shenoy N."/>
            <person name="Sisk P."/>
            <person name="Stolte C."/>
            <person name="Sykes S."/>
            <person name="Thomson T."/>
            <person name="Walk T."/>
            <person name="White J."/>
            <person name="Yandava C."/>
            <person name="Izard J."/>
            <person name="Baranova O.V."/>
            <person name="Blanton J.M."/>
            <person name="Tanner A.C."/>
            <person name="Dewhirst F.E."/>
            <person name="Haas B."/>
            <person name="Nusbaum C."/>
            <person name="Birren B."/>
        </authorList>
    </citation>
    <scope>NUCLEOTIDE SEQUENCE [LARGE SCALE GENOMIC DNA]</scope>
    <source>
        <strain evidence="2">1-1 BBBD Race 1</strain>
    </source>
</reference>